<dbReference type="PANTHER" id="PTHR23150:SF19">
    <property type="entry name" value="FORMYLGLYCINE-GENERATING ENZYME"/>
    <property type="match status" value="1"/>
</dbReference>
<keyword evidence="4" id="KW-1185">Reference proteome</keyword>
<dbReference type="RefSeq" id="WP_092105864.1">
    <property type="nucleotide sequence ID" value="NZ_FOOT01000019.1"/>
</dbReference>
<sequence length="333" mass="37558">MNLSKLPFYTLLTGLTCLTLTPQIAHAQQSSQEPYTQEISGTNLKFDMVAIPGGEFVMGSPAGEKGREADEGPQHPVKIDPFWMGKYEVTWDIFEPFVYKDFELTQSNGAVSAEVDAVARPTKPYLDMTFGMGKENHPAVGMTQYNAIQFCKWLYARTGVFYRLPTEAEWEYASRAGSQTAYSFGDDPSTLDEYAWYQANSNKTTHPVGSKKPNAWGLYDMHGNVAEWTIDQYIPDFYKKFKSKATANPVAKPEKLYPHVIRGGSFEDEAAALRSANREGSDPSWKRIDPQIPKSNWWFPEAPFVGLRLVRPVNPPSQAEIDAYYNQQPTPDY</sequence>
<dbReference type="AlphaFoldDB" id="A0A1I2ZV11"/>
<feature type="domain" description="Sulfatase-modifying factor enzyme-like" evidence="2">
    <location>
        <begin position="47"/>
        <end position="285"/>
    </location>
</feature>
<dbReference type="STRING" id="1436961.SAMN05421739_11912"/>
<evidence type="ECO:0000313" key="3">
    <source>
        <dbReference type="EMBL" id="SFH41638.1"/>
    </source>
</evidence>
<dbReference type="Proteomes" id="UP000198724">
    <property type="component" value="Unassembled WGS sequence"/>
</dbReference>
<dbReference type="OrthoDB" id="1491336at2"/>
<feature type="chain" id="PRO_5011435719" evidence="1">
    <location>
        <begin position="28"/>
        <end position="333"/>
    </location>
</feature>
<dbReference type="InterPro" id="IPR016187">
    <property type="entry name" value="CTDL_fold"/>
</dbReference>
<protein>
    <submittedName>
        <fullName evidence="3">Formylglycine-generating enzyme, required for sulfatase activity, contains SUMF1/FGE domain</fullName>
    </submittedName>
</protein>
<keyword evidence="1" id="KW-0732">Signal</keyword>
<organism evidence="3 4">
    <name type="scientific">Pontibacter chinhatensis</name>
    <dbReference type="NCBI Taxonomy" id="1436961"/>
    <lineage>
        <taxon>Bacteria</taxon>
        <taxon>Pseudomonadati</taxon>
        <taxon>Bacteroidota</taxon>
        <taxon>Cytophagia</taxon>
        <taxon>Cytophagales</taxon>
        <taxon>Hymenobacteraceae</taxon>
        <taxon>Pontibacter</taxon>
    </lineage>
</organism>
<dbReference type="InterPro" id="IPR051043">
    <property type="entry name" value="Sulfatase_Mod_Factor_Kinase"/>
</dbReference>
<gene>
    <name evidence="3" type="ORF">SAMN05421739_11912</name>
</gene>
<evidence type="ECO:0000259" key="2">
    <source>
        <dbReference type="Pfam" id="PF03781"/>
    </source>
</evidence>
<dbReference type="GO" id="GO:0120147">
    <property type="term" value="F:formylglycine-generating oxidase activity"/>
    <property type="evidence" value="ECO:0007669"/>
    <property type="project" value="TreeGrafter"/>
</dbReference>
<dbReference type="Pfam" id="PF03781">
    <property type="entry name" value="FGE-sulfatase"/>
    <property type="match status" value="1"/>
</dbReference>
<evidence type="ECO:0000256" key="1">
    <source>
        <dbReference type="SAM" id="SignalP"/>
    </source>
</evidence>
<reference evidence="4" key="1">
    <citation type="submission" date="2016-10" db="EMBL/GenBank/DDBJ databases">
        <authorList>
            <person name="Varghese N."/>
            <person name="Submissions S."/>
        </authorList>
    </citation>
    <scope>NUCLEOTIDE SEQUENCE [LARGE SCALE GENOMIC DNA]</scope>
    <source>
        <strain evidence="4">LP51</strain>
    </source>
</reference>
<accession>A0A1I2ZV11</accession>
<dbReference type="SUPFAM" id="SSF56436">
    <property type="entry name" value="C-type lectin-like"/>
    <property type="match status" value="1"/>
</dbReference>
<feature type="signal peptide" evidence="1">
    <location>
        <begin position="1"/>
        <end position="27"/>
    </location>
</feature>
<dbReference type="InterPro" id="IPR042095">
    <property type="entry name" value="SUMF_sf"/>
</dbReference>
<evidence type="ECO:0000313" key="4">
    <source>
        <dbReference type="Proteomes" id="UP000198724"/>
    </source>
</evidence>
<dbReference type="InterPro" id="IPR005532">
    <property type="entry name" value="SUMF_dom"/>
</dbReference>
<dbReference type="PANTHER" id="PTHR23150">
    <property type="entry name" value="SULFATASE MODIFYING FACTOR 1, 2"/>
    <property type="match status" value="1"/>
</dbReference>
<dbReference type="EMBL" id="FOOT01000019">
    <property type="protein sequence ID" value="SFH41638.1"/>
    <property type="molecule type" value="Genomic_DNA"/>
</dbReference>
<proteinExistence type="predicted"/>
<name>A0A1I2ZV11_9BACT</name>
<dbReference type="Gene3D" id="3.90.1580.10">
    <property type="entry name" value="paralog of FGE (formylglycine-generating enzyme)"/>
    <property type="match status" value="1"/>
</dbReference>